<dbReference type="Proteomes" id="UP000217005">
    <property type="component" value="Unassembled WGS sequence"/>
</dbReference>
<evidence type="ECO:0000256" key="1">
    <source>
        <dbReference type="SAM" id="SignalP"/>
    </source>
</evidence>
<evidence type="ECO:0000313" key="5">
    <source>
        <dbReference type="Proteomes" id="UP000217005"/>
    </source>
</evidence>
<dbReference type="InterPro" id="IPR037050">
    <property type="entry name" value="DUF1254_sf"/>
</dbReference>
<dbReference type="AlphaFoldDB" id="A0A261SF09"/>
<reference evidence="4 5" key="1">
    <citation type="submission" date="2017-05" db="EMBL/GenBank/DDBJ databases">
        <title>Complete and WGS of Bordetella genogroups.</title>
        <authorList>
            <person name="Spilker T."/>
            <person name="LiPuma J."/>
        </authorList>
    </citation>
    <scope>NUCLEOTIDE SEQUENCE [LARGE SCALE GENOMIC DNA]</scope>
    <source>
        <strain evidence="4 5">AU17610</strain>
    </source>
</reference>
<dbReference type="Gene3D" id="2.60.40.1610">
    <property type="entry name" value="Domain of unknown function DUF1254"/>
    <property type="match status" value="1"/>
</dbReference>
<dbReference type="PANTHER" id="PTHR36509:SF2">
    <property type="entry name" value="BLL3101 PROTEIN"/>
    <property type="match status" value="1"/>
</dbReference>
<dbReference type="InterPro" id="IPR010621">
    <property type="entry name" value="DUF1214"/>
</dbReference>
<dbReference type="Pfam" id="PF06863">
    <property type="entry name" value="DUF1254"/>
    <property type="match status" value="1"/>
</dbReference>
<evidence type="ECO:0008006" key="6">
    <source>
        <dbReference type="Google" id="ProtNLM"/>
    </source>
</evidence>
<gene>
    <name evidence="4" type="ORF">CEG14_10710</name>
</gene>
<dbReference type="Gene3D" id="2.60.120.600">
    <property type="entry name" value="Domain of unknown function DUF1214, C-terminal domain"/>
    <property type="match status" value="1"/>
</dbReference>
<organism evidence="4 5">
    <name type="scientific">Bordetella genomosp. 1</name>
    <dbReference type="NCBI Taxonomy" id="1395607"/>
    <lineage>
        <taxon>Bacteria</taxon>
        <taxon>Pseudomonadati</taxon>
        <taxon>Pseudomonadota</taxon>
        <taxon>Betaproteobacteria</taxon>
        <taxon>Burkholderiales</taxon>
        <taxon>Alcaligenaceae</taxon>
        <taxon>Bordetella</taxon>
    </lineage>
</organism>
<dbReference type="SUPFAM" id="SSF160935">
    <property type="entry name" value="VPA0735-like"/>
    <property type="match status" value="1"/>
</dbReference>
<feature type="chain" id="PRO_5012447180" description="DUF1254 domain-containing protein" evidence="1">
    <location>
        <begin position="23"/>
        <end position="440"/>
    </location>
</feature>
<evidence type="ECO:0000259" key="3">
    <source>
        <dbReference type="Pfam" id="PF06863"/>
    </source>
</evidence>
<protein>
    <recommendedName>
        <fullName evidence="6">DUF1254 domain-containing protein</fullName>
    </recommendedName>
</protein>
<proteinExistence type="predicted"/>
<feature type="signal peptide" evidence="1">
    <location>
        <begin position="1"/>
        <end position="22"/>
    </location>
</feature>
<dbReference type="OrthoDB" id="272779at2"/>
<dbReference type="RefSeq" id="WP_094826351.1">
    <property type="nucleotide sequence ID" value="NZ_NEVL01000003.1"/>
</dbReference>
<feature type="domain" description="DUF1214" evidence="2">
    <location>
        <begin position="313"/>
        <end position="424"/>
    </location>
</feature>
<accession>A0A261SF09</accession>
<comment type="caution">
    <text evidence="4">The sequence shown here is derived from an EMBL/GenBank/DDBJ whole genome shotgun (WGS) entry which is preliminary data.</text>
</comment>
<evidence type="ECO:0000313" key="4">
    <source>
        <dbReference type="EMBL" id="OZI35542.1"/>
    </source>
</evidence>
<dbReference type="InterPro" id="IPR010679">
    <property type="entry name" value="DUF1254"/>
</dbReference>
<name>A0A261SF09_9BORD</name>
<evidence type="ECO:0000259" key="2">
    <source>
        <dbReference type="Pfam" id="PF06742"/>
    </source>
</evidence>
<dbReference type="PANTHER" id="PTHR36509">
    <property type="entry name" value="BLL3101 PROTEIN"/>
    <property type="match status" value="1"/>
</dbReference>
<sequence length="440" mass="47842">MQPNRRTLIALLGAAALPVRWAAAASGAPDARTIEQAYLYLLGRMLVLRQEHADRAVPDFAYNQIRYNPLGSADFVNPNFDVAYLEAWVAVDERTPVLLTVPPVSGRYYTAQILDEWGEVIANINERNFASQPSGTYALVAPGWQGDLPAGAARIVLHSRKAKLLGRIELKDDPEGAVKLQRAFALRALGTPLIAPPPAVPAFDNKTLLGAEIFDAADAWIASAFDVSPVAAQMQQQVRAVAAHVAASREARAAVDTQLRDQVVPRFIEYAFTKSAPYRNHWVGGSATGNYGSNYLLRTVVNYAGIWANTVDEVIYFVATRDADEAVLNGSNSYVIHFPADRLPQAAVDAYWSVILVSVPDYRVVPNDLKRYNFNNHSGLAPEADGSLKIAIGPQAVSGVPASNWLPAPPGKAFSLTFRTYVPKDSVKNGTWTPPPVTRL</sequence>
<dbReference type="Pfam" id="PF06742">
    <property type="entry name" value="DUF1214"/>
    <property type="match status" value="1"/>
</dbReference>
<feature type="domain" description="DUF1254" evidence="3">
    <location>
        <begin position="71"/>
        <end position="186"/>
    </location>
</feature>
<dbReference type="InterPro" id="IPR037049">
    <property type="entry name" value="DUF1214_C_sf"/>
</dbReference>
<dbReference type="EMBL" id="NEVL01000003">
    <property type="protein sequence ID" value="OZI35542.1"/>
    <property type="molecule type" value="Genomic_DNA"/>
</dbReference>
<keyword evidence="1" id="KW-0732">Signal</keyword>